<dbReference type="EMBL" id="SDIL01000139">
    <property type="protein sequence ID" value="RXK35385.1"/>
    <property type="molecule type" value="Genomic_DNA"/>
</dbReference>
<feature type="region of interest" description="Disordered" evidence="1">
    <location>
        <begin position="462"/>
        <end position="508"/>
    </location>
</feature>
<sequence length="508" mass="55375">MPSKALSMPTPSPNNGTLYSSVNLMEPDHWPPPQGYATHFPPFIPSLPTPTFTSTMENRGSSQFCNSMPYAAVEERSLIDVPASLYPSIRHPDMPSVPGDRVTTMPSYLPPLCGAPSGPAGMSPSHATSGHGMMPHPPTSSAWHKETPSRSSSMTQYEGSSSASQLRYSTRPSPEFQPSLPLPTPNDTSMAPYFVRNKLHGEEDALHVRAPIINSIGGMPRSSVHNTDQLIDTVTHNSGIPNEMVRGHSPSSFIPDNTMIHNDTHKSHIEESLWAQPNGCVQHQLPINFAEATPNCTMSMKRPADDVLADDLALQTSCNWRGSSCHLTHQQFSHKSGDSFLVPPLQTTAPVVDQARMSASRPLTHPPSLPGGVRRLVQRMRPGRNTVDRNREPEIPPGTFSDLWVARATQNTQAAADNPPDDNSNQENQASPDLKDRDSELPIGGDDMVTIALDASFVTPHITNQSSCPPPLHYRSRPDIHEPPPSYDAEHKAGPPTESSRVDDKRSS</sequence>
<evidence type="ECO:0000256" key="1">
    <source>
        <dbReference type="SAM" id="MobiDB-lite"/>
    </source>
</evidence>
<protein>
    <submittedName>
        <fullName evidence="2">Uncharacterized protein</fullName>
    </submittedName>
</protein>
<gene>
    <name evidence="2" type="ORF">M231_07356</name>
</gene>
<name>A0A4Q1BEA9_TREME</name>
<organism evidence="2 3">
    <name type="scientific">Tremella mesenterica</name>
    <name type="common">Jelly fungus</name>
    <dbReference type="NCBI Taxonomy" id="5217"/>
    <lineage>
        <taxon>Eukaryota</taxon>
        <taxon>Fungi</taxon>
        <taxon>Dikarya</taxon>
        <taxon>Basidiomycota</taxon>
        <taxon>Agaricomycotina</taxon>
        <taxon>Tremellomycetes</taxon>
        <taxon>Tremellales</taxon>
        <taxon>Tremellaceae</taxon>
        <taxon>Tremella</taxon>
    </lineage>
</organism>
<dbReference type="AlphaFoldDB" id="A0A4Q1BEA9"/>
<comment type="caution">
    <text evidence="2">The sequence shown here is derived from an EMBL/GenBank/DDBJ whole genome shotgun (WGS) entry which is preliminary data.</text>
</comment>
<accession>A0A4Q1BEA9</accession>
<reference evidence="2 3" key="1">
    <citation type="submission" date="2016-06" db="EMBL/GenBank/DDBJ databases">
        <title>Evolution of pathogenesis and genome organization in the Tremellales.</title>
        <authorList>
            <person name="Cuomo C."/>
            <person name="Litvintseva A."/>
            <person name="Heitman J."/>
            <person name="Chen Y."/>
            <person name="Sun S."/>
            <person name="Springer D."/>
            <person name="Dromer F."/>
            <person name="Young S."/>
            <person name="Zeng Q."/>
            <person name="Chapman S."/>
            <person name="Gujja S."/>
            <person name="Saif S."/>
            <person name="Birren B."/>
        </authorList>
    </citation>
    <scope>NUCLEOTIDE SEQUENCE [LARGE SCALE GENOMIC DNA]</scope>
    <source>
        <strain evidence="2 3">ATCC 28783</strain>
    </source>
</reference>
<dbReference type="InParanoid" id="A0A4Q1BEA9"/>
<feature type="region of interest" description="Disordered" evidence="1">
    <location>
        <begin position="356"/>
        <end position="445"/>
    </location>
</feature>
<dbReference type="VEuPathDB" id="FungiDB:TREMEDRAFT_64446"/>
<evidence type="ECO:0000313" key="3">
    <source>
        <dbReference type="Proteomes" id="UP000289152"/>
    </source>
</evidence>
<feature type="compositionally biased region" description="Basic and acidic residues" evidence="1">
    <location>
        <begin position="476"/>
        <end position="493"/>
    </location>
</feature>
<feature type="compositionally biased region" description="Polar residues" evidence="1">
    <location>
        <begin position="408"/>
        <end position="431"/>
    </location>
</feature>
<feature type="region of interest" description="Disordered" evidence="1">
    <location>
        <begin position="116"/>
        <end position="187"/>
    </location>
</feature>
<feature type="compositionally biased region" description="Polar residues" evidence="1">
    <location>
        <begin position="149"/>
        <end position="172"/>
    </location>
</feature>
<evidence type="ECO:0000313" key="2">
    <source>
        <dbReference type="EMBL" id="RXK35385.1"/>
    </source>
</evidence>
<dbReference type="Proteomes" id="UP000289152">
    <property type="component" value="Unassembled WGS sequence"/>
</dbReference>
<proteinExistence type="predicted"/>
<keyword evidence="3" id="KW-1185">Reference proteome</keyword>